<feature type="domain" description="DNA methylase adenine-specific" evidence="1">
    <location>
        <begin position="171"/>
        <end position="380"/>
    </location>
</feature>
<keyword evidence="3" id="KW-1185">Reference proteome</keyword>
<dbReference type="CDD" id="cd02440">
    <property type="entry name" value="AdoMet_MTases"/>
    <property type="match status" value="1"/>
</dbReference>
<dbReference type="InterPro" id="IPR029063">
    <property type="entry name" value="SAM-dependent_MTases_sf"/>
</dbReference>
<dbReference type="PROSITE" id="PS51257">
    <property type="entry name" value="PROKAR_LIPOPROTEIN"/>
    <property type="match status" value="1"/>
</dbReference>
<evidence type="ECO:0000313" key="3">
    <source>
        <dbReference type="Proteomes" id="UP000319210"/>
    </source>
</evidence>
<dbReference type="PRINTS" id="PR00507">
    <property type="entry name" value="N12N6MTFRASE"/>
</dbReference>
<evidence type="ECO:0000259" key="1">
    <source>
        <dbReference type="Pfam" id="PF02384"/>
    </source>
</evidence>
<reference evidence="2 3" key="1">
    <citation type="submission" date="2019-06" db="EMBL/GenBank/DDBJ databases">
        <title>Whole genome shotgun sequence of Streptomyces cacaoi subsp. cacaoi NBRC 12748.</title>
        <authorList>
            <person name="Hosoyama A."/>
            <person name="Uohara A."/>
            <person name="Ohji S."/>
            <person name="Ichikawa N."/>
        </authorList>
    </citation>
    <scope>NUCLEOTIDE SEQUENCE [LARGE SCALE GENOMIC DNA]</scope>
    <source>
        <strain evidence="2 3">NBRC 12748</strain>
    </source>
</reference>
<accession>A0A4Y3R3M0</accession>
<evidence type="ECO:0000313" key="2">
    <source>
        <dbReference type="EMBL" id="GEB52336.1"/>
    </source>
</evidence>
<dbReference type="InterPro" id="IPR003356">
    <property type="entry name" value="DNA_methylase_A-5"/>
</dbReference>
<dbReference type="GO" id="GO:0008170">
    <property type="term" value="F:N-methyltransferase activity"/>
    <property type="evidence" value="ECO:0007669"/>
    <property type="project" value="InterPro"/>
</dbReference>
<dbReference type="GO" id="GO:0032259">
    <property type="term" value="P:methylation"/>
    <property type="evidence" value="ECO:0007669"/>
    <property type="project" value="UniProtKB-KW"/>
</dbReference>
<organism evidence="2 3">
    <name type="scientific">Streptomyces cacaoi</name>
    <dbReference type="NCBI Taxonomy" id="1898"/>
    <lineage>
        <taxon>Bacteria</taxon>
        <taxon>Bacillati</taxon>
        <taxon>Actinomycetota</taxon>
        <taxon>Actinomycetes</taxon>
        <taxon>Kitasatosporales</taxon>
        <taxon>Streptomycetaceae</taxon>
        <taxon>Streptomyces</taxon>
    </lineage>
</organism>
<dbReference type="Pfam" id="PF02384">
    <property type="entry name" value="N6_Mtase"/>
    <property type="match status" value="1"/>
</dbReference>
<dbReference type="InterPro" id="IPR052916">
    <property type="entry name" value="Type-I_RE_MTase_Subunit"/>
</dbReference>
<dbReference type="Gene3D" id="3.40.50.150">
    <property type="entry name" value="Vaccinia Virus protein VP39"/>
    <property type="match status" value="1"/>
</dbReference>
<dbReference type="AlphaFoldDB" id="A0A4Y3R3M0"/>
<comment type="caution">
    <text evidence="2">The sequence shown here is derived from an EMBL/GenBank/DDBJ whole genome shotgun (WGS) entry which is preliminary data.</text>
</comment>
<dbReference type="InterPro" id="IPR036388">
    <property type="entry name" value="WH-like_DNA-bd_sf"/>
</dbReference>
<name>A0A4Y3R3M0_STRCI</name>
<dbReference type="PANTHER" id="PTHR42998:SF1">
    <property type="entry name" value="TYPE I RESTRICTION ENZYME HINDI METHYLASE SUBUNIT"/>
    <property type="match status" value="1"/>
</dbReference>
<dbReference type="SUPFAM" id="SSF53335">
    <property type="entry name" value="S-adenosyl-L-methionine-dependent methyltransferases"/>
    <property type="match status" value="1"/>
</dbReference>
<proteinExistence type="predicted"/>
<dbReference type="Gene3D" id="1.10.10.10">
    <property type="entry name" value="Winged helix-like DNA-binding domain superfamily/Winged helix DNA-binding domain"/>
    <property type="match status" value="1"/>
</dbReference>
<dbReference type="PANTHER" id="PTHR42998">
    <property type="entry name" value="TYPE I RESTRICTION ENZYME HINDVIIP M PROTEIN-RELATED"/>
    <property type="match status" value="1"/>
</dbReference>
<keyword evidence="2" id="KW-0489">Methyltransferase</keyword>
<sequence length="588" mass="63869">MHRMRIGVHKIEWQASVYVVNVHGFWFGSLAACTLLNMTDNAASAGGSLVTGSEIARLAGVTRAAVSNWRRRYDDFPAPAGGAANSPLYALAEVQQWLDKQRKGQEVSPEVELWQALRAAYGEHTVAGLADVAGMLAGEREGRLPDEVASRVEALTRAEAPVELVKGLTERFMDSARRAGSEQVTPARVVRAVCHFAPALTDGATVFDPACGVGTLLLSVASQADVRCRGQELDADSARFTQLRADLLGRTDVRIATGDSLRADQWPDLKADLVVCDPPAGVTEWGREELLLDSRWELGTPSKAEGELAWLQHVYAHTKPRGHVLMVMPASVAYRKAGRRIRAELVRRGIVRQVVALPPGTVPSHALPVHLWCLQRPESTGGALVDFAVRMVDLTGNSPDGSLEPRDDQVAVVPPIELLDETVDLTPGSHLRYHHRDHPREYAALRKKLEARIRRLAALLPELAPGRGPGSLDSATTSVADLARAGLVAYDGAEPVSASEQLDTDFLRGFLLSGANARRSTSASGSYRLDIKGSRIPRMSIDEQRRYGSAFRALLAFEEDLREIDELSRQLADVAREGLATGTLTPEE</sequence>
<gene>
    <name evidence="2" type="ORF">SCA03_48870</name>
</gene>
<dbReference type="Proteomes" id="UP000319210">
    <property type="component" value="Unassembled WGS sequence"/>
</dbReference>
<protein>
    <submittedName>
        <fullName evidence="2">SAM-dependent methyltransferase</fullName>
    </submittedName>
</protein>
<keyword evidence="2" id="KW-0808">Transferase</keyword>
<dbReference type="GO" id="GO:0003677">
    <property type="term" value="F:DNA binding"/>
    <property type="evidence" value="ECO:0007669"/>
    <property type="project" value="InterPro"/>
</dbReference>
<dbReference type="EMBL" id="BJMM01000030">
    <property type="protein sequence ID" value="GEB52336.1"/>
    <property type="molecule type" value="Genomic_DNA"/>
</dbReference>